<name>A0A8J2RZI6_9CRUS</name>
<comment type="caution">
    <text evidence="3">The sequence shown here is derived from an EMBL/GenBank/DDBJ whole genome shotgun (WGS) entry which is preliminary data.</text>
</comment>
<dbReference type="InterPro" id="IPR036291">
    <property type="entry name" value="NAD(P)-bd_dom_sf"/>
</dbReference>
<dbReference type="Pfam" id="PF00106">
    <property type="entry name" value="adh_short"/>
    <property type="match status" value="2"/>
</dbReference>
<evidence type="ECO:0000256" key="1">
    <source>
        <dbReference type="ARBA" id="ARBA00023002"/>
    </source>
</evidence>
<organism evidence="3 4">
    <name type="scientific">Daphnia galeata</name>
    <dbReference type="NCBI Taxonomy" id="27404"/>
    <lineage>
        <taxon>Eukaryota</taxon>
        <taxon>Metazoa</taxon>
        <taxon>Ecdysozoa</taxon>
        <taxon>Arthropoda</taxon>
        <taxon>Crustacea</taxon>
        <taxon>Branchiopoda</taxon>
        <taxon>Diplostraca</taxon>
        <taxon>Cladocera</taxon>
        <taxon>Anomopoda</taxon>
        <taxon>Daphniidae</taxon>
        <taxon>Daphnia</taxon>
    </lineage>
</organism>
<sequence length="686" mass="78302">MKNSQTRLSQILNWDLFPAIIWFNLAYLMADLSTICCILMIGAGLSQLTRVYYDSLSIEPKERAVVITGCDSGHGHQLAEKLHDMNFYVFACCLDETSKGSLSLQSNGKRTGRMHVIHMDVNVQKDVDDARKYVENHLPLMGVWGIVNNADRYDVGFLEWLPVETYETLASVNLFGAIRVTKAFLPLIRKNKGRIINVSSILGRVAAPFVGAYCITKHGLEAFSDVLRLEMKPFQVQVSTIEPGNNLSSANSNSCKDGLVLMARHMWYQLDESLQKDYMRDDLERQIRISEMLIKLSKSDGRFVINAMTEALYREHPKNRYLETSIFDKILTFLIRFLPHSWIDRLRLIFHEQLLTIYQSSIVWRVFFSGAGLAQLFLIVYKTVSIWPKGRAVLITGCDSGFGHLLAERLHAMEFTVFACLKNEKTSDVALGLLKIGTNTGRMHVIQMDVTIQKDVDRARQIVEAHLPTKGLWGVVNNANRYRIGFLEWTSNEAYETILSVNVCGVIRVTKTFLPLICRSQGRIINVSSILGRVAEPFIGAYCMSKFALEAYSDILRLELYPLKVKVIIIEPGHFMSAVNFIAGKDGLNAKTREMWNQLPESVKADYGEESLLRQTRIWEQYLNLAERDISFVINAMSDSLCRMFPKYRYLEANLFDKAMAYCIQFFPNLLTDRLRFFIQAQLLSN</sequence>
<evidence type="ECO:0000256" key="2">
    <source>
        <dbReference type="SAM" id="Phobius"/>
    </source>
</evidence>
<keyword evidence="2" id="KW-0812">Transmembrane</keyword>
<dbReference type="OrthoDB" id="2102561at2759"/>
<dbReference type="GO" id="GO:0016491">
    <property type="term" value="F:oxidoreductase activity"/>
    <property type="evidence" value="ECO:0007669"/>
    <property type="project" value="UniProtKB-KW"/>
</dbReference>
<dbReference type="EMBL" id="CAKKLH010000283">
    <property type="protein sequence ID" value="CAH0108412.1"/>
    <property type="molecule type" value="Genomic_DNA"/>
</dbReference>
<dbReference type="PANTHER" id="PTHR43313">
    <property type="entry name" value="SHORT-CHAIN DEHYDROGENASE/REDUCTASE FAMILY 9C"/>
    <property type="match status" value="1"/>
</dbReference>
<dbReference type="InterPro" id="IPR020904">
    <property type="entry name" value="Sc_DH/Rdtase_CS"/>
</dbReference>
<dbReference type="InterPro" id="IPR002347">
    <property type="entry name" value="SDR_fam"/>
</dbReference>
<dbReference type="Gene3D" id="3.40.50.720">
    <property type="entry name" value="NAD(P)-binding Rossmann-like Domain"/>
    <property type="match status" value="2"/>
</dbReference>
<evidence type="ECO:0000313" key="3">
    <source>
        <dbReference type="EMBL" id="CAH0108412.1"/>
    </source>
</evidence>
<dbReference type="AlphaFoldDB" id="A0A8J2RZI6"/>
<keyword evidence="2" id="KW-1133">Transmembrane helix</keyword>
<gene>
    <name evidence="3" type="ORF">DGAL_LOCUS11790</name>
</gene>
<protein>
    <submittedName>
        <fullName evidence="3">Uncharacterized protein</fullName>
    </submittedName>
</protein>
<dbReference type="GO" id="GO:0008202">
    <property type="term" value="P:steroid metabolic process"/>
    <property type="evidence" value="ECO:0007669"/>
    <property type="project" value="TreeGrafter"/>
</dbReference>
<proteinExistence type="predicted"/>
<keyword evidence="4" id="KW-1185">Reference proteome</keyword>
<evidence type="ECO:0000313" key="4">
    <source>
        <dbReference type="Proteomes" id="UP000789390"/>
    </source>
</evidence>
<keyword evidence="2" id="KW-0472">Membrane</keyword>
<dbReference type="PANTHER" id="PTHR43313:SF36">
    <property type="entry name" value="D-BETA-HYDROXYBUTYRATE DEHYDROGENASE, MITOCHONDRIAL"/>
    <property type="match status" value="1"/>
</dbReference>
<dbReference type="PROSITE" id="PS00061">
    <property type="entry name" value="ADH_SHORT"/>
    <property type="match status" value="2"/>
</dbReference>
<dbReference type="Proteomes" id="UP000789390">
    <property type="component" value="Unassembled WGS sequence"/>
</dbReference>
<accession>A0A8J2RZI6</accession>
<dbReference type="PRINTS" id="PR00081">
    <property type="entry name" value="GDHRDH"/>
</dbReference>
<reference evidence="3" key="1">
    <citation type="submission" date="2021-11" db="EMBL/GenBank/DDBJ databases">
        <authorList>
            <person name="Schell T."/>
        </authorList>
    </citation>
    <scope>NUCLEOTIDE SEQUENCE</scope>
    <source>
        <strain evidence="3">M5</strain>
    </source>
</reference>
<feature type="transmembrane region" description="Helical" evidence="2">
    <location>
        <begin position="20"/>
        <end position="45"/>
    </location>
</feature>
<keyword evidence="1" id="KW-0560">Oxidoreductase</keyword>
<dbReference type="SUPFAM" id="SSF51735">
    <property type="entry name" value="NAD(P)-binding Rossmann-fold domains"/>
    <property type="match status" value="2"/>
</dbReference>